<evidence type="ECO:0000256" key="4">
    <source>
        <dbReference type="ARBA" id="ARBA00022670"/>
    </source>
</evidence>
<proteinExistence type="inferred from homology"/>
<keyword evidence="4" id="KW-0645">Protease</keyword>
<gene>
    <name evidence="9" type="ORF">BCR35DRAFT_330276</name>
</gene>
<dbReference type="InterPro" id="IPR038765">
    <property type="entry name" value="Papain-like_cys_pep_sf"/>
</dbReference>
<dbReference type="AlphaFoldDB" id="A0A1Y2FVP4"/>
<dbReference type="GO" id="GO:0004843">
    <property type="term" value="F:cysteine-type deubiquitinase activity"/>
    <property type="evidence" value="ECO:0007669"/>
    <property type="project" value="UniProtKB-EC"/>
</dbReference>
<dbReference type="EMBL" id="MCGR01000012">
    <property type="protein sequence ID" value="ORY88062.1"/>
    <property type="molecule type" value="Genomic_DNA"/>
</dbReference>
<evidence type="ECO:0000313" key="9">
    <source>
        <dbReference type="EMBL" id="ORY88062.1"/>
    </source>
</evidence>
<protein>
    <recommendedName>
        <fullName evidence="3">ubiquitinyl hydrolase 1</fullName>
        <ecNumber evidence="3">3.4.19.12</ecNumber>
    </recommendedName>
</protein>
<keyword evidence="5" id="KW-0833">Ubl conjugation pathway</keyword>
<dbReference type="Pfam" id="PF00443">
    <property type="entry name" value="UCH"/>
    <property type="match status" value="1"/>
</dbReference>
<evidence type="ECO:0000256" key="6">
    <source>
        <dbReference type="ARBA" id="ARBA00022801"/>
    </source>
</evidence>
<evidence type="ECO:0000256" key="7">
    <source>
        <dbReference type="ARBA" id="ARBA00022807"/>
    </source>
</evidence>
<comment type="catalytic activity">
    <reaction evidence="1">
        <text>Thiol-dependent hydrolysis of ester, thioester, amide, peptide and isopeptide bonds formed by the C-terminal Gly of ubiquitin (a 76-residue protein attached to proteins as an intracellular targeting signal).</text>
        <dbReference type="EC" id="3.4.19.12"/>
    </reaction>
</comment>
<dbReference type="GO" id="GO:0006508">
    <property type="term" value="P:proteolysis"/>
    <property type="evidence" value="ECO:0007669"/>
    <property type="project" value="UniProtKB-KW"/>
</dbReference>
<keyword evidence="7" id="KW-0788">Thiol protease</keyword>
<evidence type="ECO:0000256" key="3">
    <source>
        <dbReference type="ARBA" id="ARBA00012759"/>
    </source>
</evidence>
<dbReference type="EC" id="3.4.19.12" evidence="3"/>
<dbReference type="InterPro" id="IPR028889">
    <property type="entry name" value="USP"/>
</dbReference>
<dbReference type="Proteomes" id="UP000193467">
    <property type="component" value="Unassembled WGS sequence"/>
</dbReference>
<dbReference type="SUPFAM" id="SSF54001">
    <property type="entry name" value="Cysteine proteinases"/>
    <property type="match status" value="1"/>
</dbReference>
<name>A0A1Y2FVP4_9BASI</name>
<dbReference type="InParanoid" id="A0A1Y2FVP4"/>
<evidence type="ECO:0000256" key="5">
    <source>
        <dbReference type="ARBA" id="ARBA00022786"/>
    </source>
</evidence>
<reference evidence="9 10" key="1">
    <citation type="submission" date="2016-07" db="EMBL/GenBank/DDBJ databases">
        <title>Pervasive Adenine N6-methylation of Active Genes in Fungi.</title>
        <authorList>
            <consortium name="DOE Joint Genome Institute"/>
            <person name="Mondo S.J."/>
            <person name="Dannebaum R.O."/>
            <person name="Kuo R.C."/>
            <person name="Labutti K."/>
            <person name="Haridas S."/>
            <person name="Kuo A."/>
            <person name="Salamov A."/>
            <person name="Ahrendt S.R."/>
            <person name="Lipzen A."/>
            <person name="Sullivan W."/>
            <person name="Andreopoulos W.B."/>
            <person name="Clum A."/>
            <person name="Lindquist E."/>
            <person name="Daum C."/>
            <person name="Ramamoorthy G.K."/>
            <person name="Gryganskyi A."/>
            <person name="Culley D."/>
            <person name="Magnuson J.K."/>
            <person name="James T.Y."/>
            <person name="O'Malley M.A."/>
            <person name="Stajich J.E."/>
            <person name="Spatafora J.W."/>
            <person name="Visel A."/>
            <person name="Grigoriev I.V."/>
        </authorList>
    </citation>
    <scope>NUCLEOTIDE SEQUENCE [LARGE SCALE GENOMIC DNA]</scope>
    <source>
        <strain evidence="9 10">62-1032</strain>
    </source>
</reference>
<sequence length="349" mass="39877">MSSVIQCLSATEQFAAFLTSGEYKAEINRNNTWGTRGVLAKASAQLIRVLRSEELVTAAPTTFRNTFVTFKPDFNGNDQFDAQEFLGYLLDGLHEDLNLVLTRPPPPPPNSPEMEERLERLPEVIGADLDWERYLERNDSIVVDLFQGQLRSKLTCLTCHRTSTTFNAFQTLSLPIPTPTRQHPHIDLADCFNSFLKAEVIEGEDAWNCPRCRSPQPSSKWLSISRLPPILIIHLKRFASFDTISEKVETSVDFPLELELGDLLPRVPKGVVRPLRDEQEENKSYSLYGVINHYPHRRGDELGSGHYTAMIKRQNEWFELDDEAVELIDAEIVREASHSAYLLWYRLES</sequence>
<feature type="domain" description="USP" evidence="8">
    <location>
        <begin position="1"/>
        <end position="348"/>
    </location>
</feature>
<evidence type="ECO:0000256" key="2">
    <source>
        <dbReference type="ARBA" id="ARBA00009085"/>
    </source>
</evidence>
<dbReference type="PROSITE" id="PS50235">
    <property type="entry name" value="USP_3"/>
    <property type="match status" value="1"/>
</dbReference>
<keyword evidence="6" id="KW-0378">Hydrolase</keyword>
<evidence type="ECO:0000313" key="10">
    <source>
        <dbReference type="Proteomes" id="UP000193467"/>
    </source>
</evidence>
<dbReference type="InterPro" id="IPR050185">
    <property type="entry name" value="Ub_carboxyl-term_hydrolase"/>
</dbReference>
<dbReference type="STRING" id="106004.A0A1Y2FVP4"/>
<dbReference type="CDD" id="cd02674">
    <property type="entry name" value="Peptidase_C19R"/>
    <property type="match status" value="1"/>
</dbReference>
<keyword evidence="10" id="KW-1185">Reference proteome</keyword>
<dbReference type="OrthoDB" id="292964at2759"/>
<accession>A0A1Y2FVP4</accession>
<dbReference type="InterPro" id="IPR001394">
    <property type="entry name" value="Peptidase_C19_UCH"/>
</dbReference>
<comment type="similarity">
    <text evidence="2">Belongs to the peptidase C19 family.</text>
</comment>
<dbReference type="Gene3D" id="3.90.70.10">
    <property type="entry name" value="Cysteine proteinases"/>
    <property type="match status" value="1"/>
</dbReference>
<dbReference type="PANTHER" id="PTHR21646">
    <property type="entry name" value="UBIQUITIN CARBOXYL-TERMINAL HYDROLASE"/>
    <property type="match status" value="1"/>
</dbReference>
<dbReference type="PANTHER" id="PTHR21646:SF95">
    <property type="entry name" value="UBIQUITIN CARBOXYL-TERMINAL HYDROLASE 4-RELATED"/>
    <property type="match status" value="1"/>
</dbReference>
<evidence type="ECO:0000259" key="8">
    <source>
        <dbReference type="PROSITE" id="PS50235"/>
    </source>
</evidence>
<organism evidence="9 10">
    <name type="scientific">Leucosporidium creatinivorum</name>
    <dbReference type="NCBI Taxonomy" id="106004"/>
    <lineage>
        <taxon>Eukaryota</taxon>
        <taxon>Fungi</taxon>
        <taxon>Dikarya</taxon>
        <taxon>Basidiomycota</taxon>
        <taxon>Pucciniomycotina</taxon>
        <taxon>Microbotryomycetes</taxon>
        <taxon>Leucosporidiales</taxon>
        <taxon>Leucosporidium</taxon>
    </lineage>
</organism>
<dbReference type="GO" id="GO:0016579">
    <property type="term" value="P:protein deubiquitination"/>
    <property type="evidence" value="ECO:0007669"/>
    <property type="project" value="InterPro"/>
</dbReference>
<evidence type="ECO:0000256" key="1">
    <source>
        <dbReference type="ARBA" id="ARBA00000707"/>
    </source>
</evidence>
<comment type="caution">
    <text evidence="9">The sequence shown here is derived from an EMBL/GenBank/DDBJ whole genome shotgun (WGS) entry which is preliminary data.</text>
</comment>